<dbReference type="InterPro" id="IPR051199">
    <property type="entry name" value="LPS_LOS_Heptosyltrfase"/>
</dbReference>
<name>A0A1M4VHB6_9FLAO</name>
<evidence type="ECO:0000313" key="4">
    <source>
        <dbReference type="Proteomes" id="UP000184462"/>
    </source>
</evidence>
<keyword evidence="4" id="KW-1185">Reference proteome</keyword>
<dbReference type="RefSeq" id="WP_073192773.1">
    <property type="nucleotide sequence ID" value="NZ_FQTW01000004.1"/>
</dbReference>
<dbReference type="SUPFAM" id="SSF53756">
    <property type="entry name" value="UDP-Glycosyltransferase/glycogen phosphorylase"/>
    <property type="match status" value="1"/>
</dbReference>
<dbReference type="Proteomes" id="UP000184462">
    <property type="component" value="Unassembled WGS sequence"/>
</dbReference>
<evidence type="ECO:0000256" key="1">
    <source>
        <dbReference type="ARBA" id="ARBA00022676"/>
    </source>
</evidence>
<keyword evidence="1" id="KW-0328">Glycosyltransferase</keyword>
<evidence type="ECO:0000313" key="3">
    <source>
        <dbReference type="EMBL" id="SHE68411.1"/>
    </source>
</evidence>
<keyword evidence="2 3" id="KW-0808">Transferase</keyword>
<evidence type="ECO:0000256" key="2">
    <source>
        <dbReference type="ARBA" id="ARBA00022679"/>
    </source>
</evidence>
<dbReference type="PANTHER" id="PTHR30160:SF22">
    <property type="entry name" value="LIPOPOLYSACCHARIDE CORE BIOSYNTHESIS PROTEIN"/>
    <property type="match status" value="1"/>
</dbReference>
<proteinExistence type="predicted"/>
<gene>
    <name evidence="3" type="ORF">SAMN05444278_10463</name>
</gene>
<reference evidence="3 4" key="1">
    <citation type="submission" date="2016-11" db="EMBL/GenBank/DDBJ databases">
        <authorList>
            <person name="Jaros S."/>
            <person name="Januszkiewicz K."/>
            <person name="Wedrychowicz H."/>
        </authorList>
    </citation>
    <scope>NUCLEOTIDE SEQUENCE [LARGE SCALE GENOMIC DNA]</scope>
    <source>
        <strain evidence="3 4">DSM 25661</strain>
    </source>
</reference>
<accession>A0A1M4VHB6</accession>
<sequence length="351" mass="39528">MKSRQHLVLIRLSAMGDVAMTVPVIKAALQQNPNLKITIVTKAFFGKLFLHLPEVNVIEAKVKTTHKGIKGLWQLSSEISQIKPDYVVDLHNVLRSRLICGFLKLRGFDYRRFRKGRKQKRALTKLNSNKKLKALKSTHERYASALKRYKLKVDLSKLELDVKLTIPSSILQQIPFNFDEEIIIGVAPFAAHKAKQYPLNLLEKVIKELAPHTKILLFGGGEAEVNALNQLSNSHHNCFSVAGKFNFEDELALISNLDLMLSMDSGNGHLAAMFGVKVMTVWVTTHPATGFAPYKQTKDDQFLPDLNQYPLLPLSVYGNKMIDGYEHVAESILPSSISERIKTFLNKKPSD</sequence>
<dbReference type="GO" id="GO:0008713">
    <property type="term" value="F:ADP-heptose-lipopolysaccharide heptosyltransferase activity"/>
    <property type="evidence" value="ECO:0007669"/>
    <property type="project" value="TreeGrafter"/>
</dbReference>
<dbReference type="STRING" id="1155689.SAMN05444278_10463"/>
<dbReference type="InterPro" id="IPR002201">
    <property type="entry name" value="Glyco_trans_9"/>
</dbReference>
<dbReference type="PANTHER" id="PTHR30160">
    <property type="entry name" value="TETRAACYLDISACCHARIDE 4'-KINASE-RELATED"/>
    <property type="match status" value="1"/>
</dbReference>
<protein>
    <submittedName>
        <fullName evidence="3">ADP-heptose:LPS heptosyltransferase</fullName>
    </submittedName>
</protein>
<dbReference type="CDD" id="cd03789">
    <property type="entry name" value="GT9_LPS_heptosyltransferase"/>
    <property type="match status" value="1"/>
</dbReference>
<dbReference type="OrthoDB" id="9768048at2"/>
<dbReference type="Pfam" id="PF01075">
    <property type="entry name" value="Glyco_transf_9"/>
    <property type="match status" value="1"/>
</dbReference>
<dbReference type="AlphaFoldDB" id="A0A1M4VHB6"/>
<dbReference type="GO" id="GO:0009244">
    <property type="term" value="P:lipopolysaccharide core region biosynthetic process"/>
    <property type="evidence" value="ECO:0007669"/>
    <property type="project" value="TreeGrafter"/>
</dbReference>
<dbReference type="EMBL" id="FQTW01000004">
    <property type="protein sequence ID" value="SHE68411.1"/>
    <property type="molecule type" value="Genomic_DNA"/>
</dbReference>
<organism evidence="3 4">
    <name type="scientific">Psychroflexus salarius</name>
    <dbReference type="NCBI Taxonomy" id="1155689"/>
    <lineage>
        <taxon>Bacteria</taxon>
        <taxon>Pseudomonadati</taxon>
        <taxon>Bacteroidota</taxon>
        <taxon>Flavobacteriia</taxon>
        <taxon>Flavobacteriales</taxon>
        <taxon>Flavobacteriaceae</taxon>
        <taxon>Psychroflexus</taxon>
    </lineage>
</organism>
<dbReference type="Gene3D" id="3.40.50.2000">
    <property type="entry name" value="Glycogen Phosphorylase B"/>
    <property type="match status" value="2"/>
</dbReference>
<dbReference type="GO" id="GO:0005829">
    <property type="term" value="C:cytosol"/>
    <property type="evidence" value="ECO:0007669"/>
    <property type="project" value="TreeGrafter"/>
</dbReference>